<name>A0A0N4UWQ3_ENTVE</name>
<dbReference type="UniPathway" id="UPA00196"/>
<feature type="transmembrane region" description="Helical" evidence="9">
    <location>
        <begin position="331"/>
        <end position="350"/>
    </location>
</feature>
<keyword evidence="8 9" id="KW-0472">Membrane</keyword>
<dbReference type="GO" id="GO:0042765">
    <property type="term" value="C:GPI-anchor transamidase complex"/>
    <property type="evidence" value="ECO:0007669"/>
    <property type="project" value="InterPro"/>
</dbReference>
<proteinExistence type="inferred from homology"/>
<comment type="similarity">
    <text evidence="3">Belongs to the PIGU family.</text>
</comment>
<feature type="transmembrane region" description="Helical" evidence="9">
    <location>
        <begin position="402"/>
        <end position="427"/>
    </location>
</feature>
<keyword evidence="6" id="KW-0256">Endoplasmic reticulum</keyword>
<dbReference type="STRING" id="51028.A0A0N4UWQ3"/>
<dbReference type="AlphaFoldDB" id="A0A0N4UWQ3"/>
<keyword evidence="4" id="KW-0337">GPI-anchor biosynthesis</keyword>
<feature type="transmembrane region" description="Helical" evidence="9">
    <location>
        <begin position="371"/>
        <end position="396"/>
    </location>
</feature>
<evidence type="ECO:0000313" key="10">
    <source>
        <dbReference type="EMBL" id="VDD86497.1"/>
    </source>
</evidence>
<evidence type="ECO:0000256" key="6">
    <source>
        <dbReference type="ARBA" id="ARBA00022824"/>
    </source>
</evidence>
<evidence type="ECO:0000256" key="4">
    <source>
        <dbReference type="ARBA" id="ARBA00022502"/>
    </source>
</evidence>
<dbReference type="Pfam" id="PF06728">
    <property type="entry name" value="PIG-U"/>
    <property type="match status" value="1"/>
</dbReference>
<comment type="pathway">
    <text evidence="2">Glycolipid biosynthesis; glycosylphosphatidylinositol-anchor biosynthesis.</text>
</comment>
<evidence type="ECO:0000256" key="8">
    <source>
        <dbReference type="ARBA" id="ARBA00023136"/>
    </source>
</evidence>
<dbReference type="GO" id="GO:0006506">
    <property type="term" value="P:GPI anchor biosynthetic process"/>
    <property type="evidence" value="ECO:0007669"/>
    <property type="project" value="UniProtKB-UniPathway"/>
</dbReference>
<keyword evidence="7 9" id="KW-1133">Transmembrane helix</keyword>
<evidence type="ECO:0000313" key="12">
    <source>
        <dbReference type="WBParaSite" id="EVEC_0000193201-mRNA-1"/>
    </source>
</evidence>
<protein>
    <submittedName>
        <fullName evidence="12">GPI transamidase subunit PIG-U</fullName>
    </submittedName>
</protein>
<evidence type="ECO:0000256" key="5">
    <source>
        <dbReference type="ARBA" id="ARBA00022692"/>
    </source>
</evidence>
<organism evidence="12">
    <name type="scientific">Enterobius vermicularis</name>
    <name type="common">Human pinworm</name>
    <dbReference type="NCBI Taxonomy" id="51028"/>
    <lineage>
        <taxon>Eukaryota</taxon>
        <taxon>Metazoa</taxon>
        <taxon>Ecdysozoa</taxon>
        <taxon>Nematoda</taxon>
        <taxon>Chromadorea</taxon>
        <taxon>Rhabditida</taxon>
        <taxon>Spirurina</taxon>
        <taxon>Oxyuridomorpha</taxon>
        <taxon>Oxyuroidea</taxon>
        <taxon>Oxyuridae</taxon>
        <taxon>Enterobius</taxon>
    </lineage>
</organism>
<dbReference type="GO" id="GO:0016255">
    <property type="term" value="P:attachment of GPI anchor to protein"/>
    <property type="evidence" value="ECO:0007669"/>
    <property type="project" value="InterPro"/>
</dbReference>
<feature type="transmembrane region" description="Helical" evidence="9">
    <location>
        <begin position="274"/>
        <end position="295"/>
    </location>
</feature>
<evidence type="ECO:0000313" key="11">
    <source>
        <dbReference type="Proteomes" id="UP000274131"/>
    </source>
</evidence>
<reference evidence="12" key="1">
    <citation type="submission" date="2017-02" db="UniProtKB">
        <authorList>
            <consortium name="WormBaseParasite"/>
        </authorList>
    </citation>
    <scope>IDENTIFICATION</scope>
</reference>
<feature type="transmembrane region" description="Helical" evidence="9">
    <location>
        <begin position="302"/>
        <end position="325"/>
    </location>
</feature>
<dbReference type="Proteomes" id="UP000274131">
    <property type="component" value="Unassembled WGS sequence"/>
</dbReference>
<dbReference type="OrthoDB" id="549017at2759"/>
<accession>A0A0N4UWQ3</accession>
<evidence type="ECO:0000256" key="2">
    <source>
        <dbReference type="ARBA" id="ARBA00004687"/>
    </source>
</evidence>
<keyword evidence="5 9" id="KW-0812">Transmembrane</keyword>
<dbReference type="InterPro" id="IPR009600">
    <property type="entry name" value="PIG-U"/>
</dbReference>
<dbReference type="EMBL" id="UXUI01007243">
    <property type="protein sequence ID" value="VDD86497.1"/>
    <property type="molecule type" value="Genomic_DNA"/>
</dbReference>
<feature type="transmembrane region" description="Helical" evidence="9">
    <location>
        <begin position="244"/>
        <end position="262"/>
    </location>
</feature>
<evidence type="ECO:0000256" key="7">
    <source>
        <dbReference type="ARBA" id="ARBA00022989"/>
    </source>
</evidence>
<dbReference type="PANTHER" id="PTHR13121:SF0">
    <property type="entry name" value="PHOSPHATIDYLINOSITOL GLYCAN ANCHOR BIOSYNTHESIS CLASS U PROTEIN"/>
    <property type="match status" value="1"/>
</dbReference>
<reference evidence="10 11" key="2">
    <citation type="submission" date="2018-10" db="EMBL/GenBank/DDBJ databases">
        <authorList>
            <consortium name="Pathogen Informatics"/>
        </authorList>
    </citation>
    <scope>NUCLEOTIDE SEQUENCE [LARGE SCALE GENOMIC DNA]</scope>
</reference>
<evidence type="ECO:0000256" key="3">
    <source>
        <dbReference type="ARBA" id="ARBA00010026"/>
    </source>
</evidence>
<keyword evidence="11" id="KW-1185">Reference proteome</keyword>
<feature type="transmembrane region" description="Helical" evidence="9">
    <location>
        <begin position="208"/>
        <end position="232"/>
    </location>
</feature>
<evidence type="ECO:0000256" key="9">
    <source>
        <dbReference type="SAM" id="Phobius"/>
    </source>
</evidence>
<evidence type="ECO:0000256" key="1">
    <source>
        <dbReference type="ARBA" id="ARBA00004477"/>
    </source>
</evidence>
<dbReference type="WBParaSite" id="EVEC_0000193201-mRNA-1">
    <property type="protein sequence ID" value="EVEC_0000193201-mRNA-1"/>
    <property type="gene ID" value="EVEC_0000193201"/>
</dbReference>
<comment type="subcellular location">
    <subcellularLocation>
        <location evidence="1">Endoplasmic reticulum membrane</location>
        <topology evidence="1">Multi-pass membrane protein</topology>
    </subcellularLocation>
</comment>
<sequence length="449" mass="51453">MGQAEKGAIVENFWPRRIWLLAAFLRILARLYCGEFLSKRAELVVPRNSYRRLADGISMHASGISPYDGDMFHYQPVILHLFAIFIDKPRLILALFVCFKQATSGVQILSINFQQSLAMMDIGIAELLRAVALIYVKKKENMNIIQMKSTADLALLSLSIDFQADELLLCLPVYLLNPVAIGSCAIFSISVLYNFLTTCFLYAFIKGWLLRSALLCSFLTHLELYPVIFLGALIVKYKRVAEKLLVAVVFLVSFAFFFAINYELTRNFDFLDSTYLFLLGVTDLTPNIGIFWYFFIEVFNHFRLFFLWVFQINILVYVFPLLLTIRDNSFLLLHLYLILISVFSSYPSMAENLIYISLIPVFTSLHKYIRWGLLISGTLVTCTVLAPIMWLMWIVIGSANANFYFAVALAYSVAQIFLLTDLLYAYLHKKVTEVRGEDKVKNCACFVLK</sequence>
<dbReference type="PANTHER" id="PTHR13121">
    <property type="entry name" value="GPI TRANSAMIDASE COMPONENT PIG-U"/>
    <property type="match status" value="1"/>
</dbReference>
<gene>
    <name evidence="10" type="ORF">EVEC_LOCUS1640</name>
</gene>
<feature type="transmembrane region" description="Helical" evidence="9">
    <location>
        <begin position="167"/>
        <end position="196"/>
    </location>
</feature>